<keyword evidence="2" id="KW-0813">Transport</keyword>
<dbReference type="GO" id="GO:0016020">
    <property type="term" value="C:membrane"/>
    <property type="evidence" value="ECO:0007669"/>
    <property type="project" value="UniProtKB-SubCell"/>
</dbReference>
<evidence type="ECO:0000256" key="2">
    <source>
        <dbReference type="ARBA" id="ARBA00022448"/>
    </source>
</evidence>
<dbReference type="EMBL" id="JANKHO010000328">
    <property type="protein sequence ID" value="KAJ3511430.1"/>
    <property type="molecule type" value="Genomic_DNA"/>
</dbReference>
<keyword evidence="6 8" id="KW-0472">Membrane</keyword>
<evidence type="ECO:0000256" key="8">
    <source>
        <dbReference type="SAM" id="Phobius"/>
    </source>
</evidence>
<evidence type="ECO:0000256" key="3">
    <source>
        <dbReference type="ARBA" id="ARBA00022692"/>
    </source>
</evidence>
<gene>
    <name evidence="10" type="ORF">NLJ89_g4104</name>
</gene>
<feature type="transmembrane region" description="Helical" evidence="8">
    <location>
        <begin position="232"/>
        <end position="257"/>
    </location>
</feature>
<evidence type="ECO:0000256" key="5">
    <source>
        <dbReference type="ARBA" id="ARBA00023065"/>
    </source>
</evidence>
<dbReference type="GO" id="GO:0015297">
    <property type="term" value="F:antiporter activity"/>
    <property type="evidence" value="ECO:0007669"/>
    <property type="project" value="InterPro"/>
</dbReference>
<evidence type="ECO:0000256" key="6">
    <source>
        <dbReference type="ARBA" id="ARBA00023136"/>
    </source>
</evidence>
<dbReference type="PANTHER" id="PTHR32468">
    <property type="entry name" value="CATION/H + ANTIPORTER"/>
    <property type="match status" value="1"/>
</dbReference>
<keyword evidence="11" id="KW-1185">Reference proteome</keyword>
<dbReference type="InterPro" id="IPR038770">
    <property type="entry name" value="Na+/solute_symporter_sf"/>
</dbReference>
<dbReference type="PANTHER" id="PTHR32468:SF0">
    <property type="entry name" value="K(+)_H(+) ANTIPORTER 1"/>
    <property type="match status" value="1"/>
</dbReference>
<dbReference type="OrthoDB" id="2687058at2759"/>
<feature type="transmembrane region" description="Helical" evidence="8">
    <location>
        <begin position="370"/>
        <end position="396"/>
    </location>
</feature>
<dbReference type="InterPro" id="IPR050794">
    <property type="entry name" value="CPA2_transporter"/>
</dbReference>
<feature type="transmembrane region" description="Helical" evidence="8">
    <location>
        <begin position="67"/>
        <end position="88"/>
    </location>
</feature>
<reference evidence="10" key="1">
    <citation type="submission" date="2022-07" db="EMBL/GenBank/DDBJ databases">
        <title>Genome Sequence of Agrocybe chaxingu.</title>
        <authorList>
            <person name="Buettner E."/>
        </authorList>
    </citation>
    <scope>NUCLEOTIDE SEQUENCE</scope>
    <source>
        <strain evidence="10">MP-N11</strain>
    </source>
</reference>
<evidence type="ECO:0000256" key="1">
    <source>
        <dbReference type="ARBA" id="ARBA00004141"/>
    </source>
</evidence>
<keyword evidence="5" id="KW-0406">Ion transport</keyword>
<feature type="transmembrane region" description="Helical" evidence="8">
    <location>
        <begin position="435"/>
        <end position="457"/>
    </location>
</feature>
<dbReference type="Gene3D" id="1.20.1530.20">
    <property type="match status" value="1"/>
</dbReference>
<keyword evidence="4 8" id="KW-1133">Transmembrane helix</keyword>
<feature type="transmembrane region" description="Helical" evidence="8">
    <location>
        <begin position="100"/>
        <end position="120"/>
    </location>
</feature>
<organism evidence="10 11">
    <name type="scientific">Agrocybe chaxingu</name>
    <dbReference type="NCBI Taxonomy" id="84603"/>
    <lineage>
        <taxon>Eukaryota</taxon>
        <taxon>Fungi</taxon>
        <taxon>Dikarya</taxon>
        <taxon>Basidiomycota</taxon>
        <taxon>Agaricomycotina</taxon>
        <taxon>Agaricomycetes</taxon>
        <taxon>Agaricomycetidae</taxon>
        <taxon>Agaricales</taxon>
        <taxon>Agaricineae</taxon>
        <taxon>Strophariaceae</taxon>
        <taxon>Agrocybe</taxon>
    </lineage>
</organism>
<protein>
    <recommendedName>
        <fullName evidence="9">Cation/H+ exchanger transmembrane domain-containing protein</fullName>
    </recommendedName>
</protein>
<sequence>MPEFSSHVISLFHRRAATEQGGLLSGKDPTEFNPTDPIRLWIIQVGIIVCTASVLSLGLSKMRQPKVIAEVLGGIILGPTAFGKIPGFTDHIFPEPSRSYLSLVANIGLCLFLFLVGLEIDSGVIKRNARLSISVALAGMVLPFGIGAGVAHAVYKEFIDPSIQFTHFMLFTGVAYSITAFPVLCRILTELKLLDTTVGIVVLSAGVGNDIVGWILLALSVALVNASSGLTALYILLACVGWTIFLLVPVKMALFWLARKTGSIESGPSVFFMTSTMLITFGSAFFTDVIGVHAIFGAFVAGLIVPREGGLAISITEKLEDMVSIIFLPLVIKFAPLFEENLDSDGAYNQYFTLSGLSTDLTLLDDGITWGYTIAIIVTAFIGKFGGCTLAGRYIAGFNWRESSTIGSLMSCKGLVELIVLNVGLSAGILSRRVFSMFVLEALVLTFMTTPLVTWLYPPHLRRRIAASGANFDHVPDDEAAQHKRPAAQDGEFKTRFTVVLDKLEHVPAMMAITQLIQPQPTTRERKISTAREPSSSQSDAGAPRSITAEALRIIELSDRVSAVMKSSFSDSLLLTDPLLSIFRMFGQLNGIRVSPSLSVVNFNDMAYSVAEHARNHESDMIMIPWLPPVPDAFNDSIIDHHPLSPTPQQQPVALPATAPMSAVRSGASNNPFDLLFKSSNLKSPGHSMPGGADVSKAVAITHSQFVRGVFSQATTDVALFVDQSTLDSSSIVGAAYVGAYQQHIFLPFFGGPDDRLALEFVVQICANARIRGTVVRITKTDAPTDVVTDGADPVPTKPAAAYLGDGLLDPKRNEELNTLTVGSRIAGIPDTVYGQHSTETRLQSETADNIIWARYATPPQAGPDSRSVHSSASSSMGPHVEFSTLATPIPLHAAIQHASASLVSAATTKLVIVTGRSRRLAVENHRKELKELMDEHEHVGAEVRKTIGDVATAFVVAGVGSGVVVLQAAGSGTLD</sequence>
<evidence type="ECO:0000256" key="4">
    <source>
        <dbReference type="ARBA" id="ARBA00022989"/>
    </source>
</evidence>
<feature type="transmembrane region" description="Helical" evidence="8">
    <location>
        <begin position="38"/>
        <end position="60"/>
    </location>
</feature>
<feature type="region of interest" description="Disordered" evidence="7">
    <location>
        <begin position="519"/>
        <end position="544"/>
    </location>
</feature>
<feature type="domain" description="Cation/H+ exchanger transmembrane" evidence="9">
    <location>
        <begin position="53"/>
        <end position="454"/>
    </location>
</feature>
<feature type="transmembrane region" description="Helical" evidence="8">
    <location>
        <begin position="132"/>
        <end position="155"/>
    </location>
</feature>
<dbReference type="GO" id="GO:1902600">
    <property type="term" value="P:proton transmembrane transport"/>
    <property type="evidence" value="ECO:0007669"/>
    <property type="project" value="InterPro"/>
</dbReference>
<feature type="transmembrane region" description="Helical" evidence="8">
    <location>
        <begin position="200"/>
        <end position="226"/>
    </location>
</feature>
<feature type="region of interest" description="Disordered" evidence="7">
    <location>
        <begin position="859"/>
        <end position="880"/>
    </location>
</feature>
<name>A0A9W8MWU5_9AGAR</name>
<dbReference type="AlphaFoldDB" id="A0A9W8MWU5"/>
<evidence type="ECO:0000313" key="11">
    <source>
        <dbReference type="Proteomes" id="UP001148786"/>
    </source>
</evidence>
<keyword evidence="3 8" id="KW-0812">Transmembrane</keyword>
<comment type="subcellular location">
    <subcellularLocation>
        <location evidence="1">Membrane</location>
        <topology evidence="1">Multi-pass membrane protein</topology>
    </subcellularLocation>
</comment>
<comment type="caution">
    <text evidence="10">The sequence shown here is derived from an EMBL/GenBank/DDBJ whole genome shotgun (WGS) entry which is preliminary data.</text>
</comment>
<dbReference type="Proteomes" id="UP001148786">
    <property type="component" value="Unassembled WGS sequence"/>
</dbReference>
<accession>A0A9W8MWU5</accession>
<dbReference type="Pfam" id="PF00999">
    <property type="entry name" value="Na_H_Exchanger"/>
    <property type="match status" value="1"/>
</dbReference>
<evidence type="ECO:0000259" key="9">
    <source>
        <dbReference type="Pfam" id="PF00999"/>
    </source>
</evidence>
<proteinExistence type="predicted"/>
<feature type="transmembrane region" description="Helical" evidence="8">
    <location>
        <begin position="167"/>
        <end position="188"/>
    </location>
</feature>
<evidence type="ECO:0000256" key="7">
    <source>
        <dbReference type="SAM" id="MobiDB-lite"/>
    </source>
</evidence>
<evidence type="ECO:0000313" key="10">
    <source>
        <dbReference type="EMBL" id="KAJ3511430.1"/>
    </source>
</evidence>
<dbReference type="InterPro" id="IPR006153">
    <property type="entry name" value="Cation/H_exchanger_TM"/>
</dbReference>